<proteinExistence type="predicted"/>
<gene>
    <name evidence="2" type="ORF">dnm_056960</name>
</gene>
<sequence>MFPYVVRERVGDASCPGHNRQKQDAKRLWLHSHAKRGNEANGANEAKKDL</sequence>
<evidence type="ECO:0000313" key="2">
    <source>
        <dbReference type="EMBL" id="QTA89640.1"/>
    </source>
</evidence>
<evidence type="ECO:0000313" key="3">
    <source>
        <dbReference type="Proteomes" id="UP000663722"/>
    </source>
</evidence>
<keyword evidence="3" id="KW-1185">Reference proteome</keyword>
<protein>
    <submittedName>
        <fullName evidence="2">Uncharacterized protein</fullName>
    </submittedName>
</protein>
<reference evidence="2" key="1">
    <citation type="journal article" date="2021" name="Microb. Physiol.">
        <title>Proteogenomic Insights into the Physiology of Marine, Sulfate-Reducing, Filamentous Desulfonema limicola and Desulfonema magnum.</title>
        <authorList>
            <person name="Schnaars V."/>
            <person name="Wohlbrand L."/>
            <person name="Scheve S."/>
            <person name="Hinrichs C."/>
            <person name="Reinhardt R."/>
            <person name="Rabus R."/>
        </authorList>
    </citation>
    <scope>NUCLEOTIDE SEQUENCE</scope>
    <source>
        <strain evidence="2">4be13</strain>
    </source>
</reference>
<organism evidence="2 3">
    <name type="scientific">Desulfonema magnum</name>
    <dbReference type="NCBI Taxonomy" id="45655"/>
    <lineage>
        <taxon>Bacteria</taxon>
        <taxon>Pseudomonadati</taxon>
        <taxon>Thermodesulfobacteriota</taxon>
        <taxon>Desulfobacteria</taxon>
        <taxon>Desulfobacterales</taxon>
        <taxon>Desulfococcaceae</taxon>
        <taxon>Desulfonema</taxon>
    </lineage>
</organism>
<dbReference type="EMBL" id="CP061800">
    <property type="protein sequence ID" value="QTA89640.1"/>
    <property type="molecule type" value="Genomic_DNA"/>
</dbReference>
<accession>A0A975GQ89</accession>
<dbReference type="RefSeq" id="WP_207678170.1">
    <property type="nucleotide sequence ID" value="NZ_CP061800.1"/>
</dbReference>
<name>A0A975GQ89_9BACT</name>
<feature type="region of interest" description="Disordered" evidence="1">
    <location>
        <begin position="9"/>
        <end position="50"/>
    </location>
</feature>
<evidence type="ECO:0000256" key="1">
    <source>
        <dbReference type="SAM" id="MobiDB-lite"/>
    </source>
</evidence>
<dbReference type="KEGG" id="dmm:dnm_056960"/>
<dbReference type="Proteomes" id="UP000663722">
    <property type="component" value="Chromosome"/>
</dbReference>
<dbReference type="AlphaFoldDB" id="A0A975GQ89"/>